<feature type="domain" description="Endoplasmic reticulum metallopeptidase 1-like C-terminal" evidence="3">
    <location>
        <begin position="305"/>
        <end position="529"/>
    </location>
</feature>
<evidence type="ECO:0000256" key="1">
    <source>
        <dbReference type="ARBA" id="ARBA00010918"/>
    </source>
</evidence>
<evidence type="ECO:0000259" key="3">
    <source>
        <dbReference type="Pfam" id="PF22248"/>
    </source>
</evidence>
<sequence length="531" mass="58327">GDNILGLVRYLASSSLLADSSEYRHGKMVFFDVIGLQAVAYPARVGILINYLLASLAVLYLASAGLAYLREVLRAVGVLLVAWLGAVVTVAGAALLITLVGRSMSWYTERTVLVGLYAAPALAVILLVLVLAKRRYCGLAGQTGQRAAECSFDAALMLWTALLLWLNTKGICSAFLPALWVGFSLAARPVLFEAAASVGVSPGRFSVFLAILLPPYLITLYSLWNLYEMFLPIMGRSGTQIVPDVVMAIVTIASVIVLSSYPVCLVYLMPSAKRTLLSLTAVFLLTFGLVCAGFFFPYGNDSIRPTPKRLYMQHISRRLHDASGAVVHRDSGVWVNGFDYSGVSHLAGSIPALNDSMRAPCLPAPFCGYPWFLPVNSLVRKSWYLPAPDVSPSPPLSMLLVDKEQLLSNTWRLTFEVSGPHHISLYVREPEGATLVGWSLGEGAPPPPQDNYSQARFVFYSYGTYTAPWRFWLDMQIQVTDPEKPMVEVAVATHYLFGPSRRTPQLSSLLKQLPDWTFSSDWVSTYDLWAF</sequence>
<name>S4RP51_PETMA</name>
<dbReference type="AlphaFoldDB" id="S4RP51"/>
<dbReference type="InterPro" id="IPR053973">
    <property type="entry name" value="ERMP1-like_C"/>
</dbReference>
<feature type="transmembrane region" description="Helical" evidence="2">
    <location>
        <begin position="48"/>
        <end position="69"/>
    </location>
</feature>
<reference evidence="5" key="1">
    <citation type="submission" date="2025-08" db="UniProtKB">
        <authorList>
            <consortium name="Ensembl"/>
        </authorList>
    </citation>
    <scope>IDENTIFICATION</scope>
</reference>
<evidence type="ECO:0000259" key="4">
    <source>
        <dbReference type="Pfam" id="PF22249"/>
    </source>
</evidence>
<reference evidence="5" key="2">
    <citation type="submission" date="2025-09" db="UniProtKB">
        <authorList>
            <consortium name="Ensembl"/>
        </authorList>
    </citation>
    <scope>IDENTIFICATION</scope>
</reference>
<feature type="transmembrane region" description="Helical" evidence="2">
    <location>
        <begin position="276"/>
        <end position="298"/>
    </location>
</feature>
<feature type="transmembrane region" description="Helical" evidence="2">
    <location>
        <begin position="112"/>
        <end position="132"/>
    </location>
</feature>
<protein>
    <submittedName>
        <fullName evidence="5">Endoplasmic reticulum metallopeptidase 1</fullName>
    </submittedName>
</protein>
<dbReference type="Pfam" id="PF22249">
    <property type="entry name" value="ERMP1-TM"/>
    <property type="match status" value="1"/>
</dbReference>
<keyword evidence="2" id="KW-1133">Transmembrane helix</keyword>
<keyword evidence="2" id="KW-0472">Membrane</keyword>
<dbReference type="GeneTree" id="ENSGT00530000063839"/>
<dbReference type="InterPro" id="IPR053974">
    <property type="entry name" value="ERMP1_1-A_TM"/>
</dbReference>
<feature type="domain" description="Endoplasmic reticulum metallopeptidase 1/1-A TM" evidence="4">
    <location>
        <begin position="68"/>
        <end position="291"/>
    </location>
</feature>
<organism evidence="5">
    <name type="scientific">Petromyzon marinus</name>
    <name type="common">Sea lamprey</name>
    <dbReference type="NCBI Taxonomy" id="7757"/>
    <lineage>
        <taxon>Eukaryota</taxon>
        <taxon>Metazoa</taxon>
        <taxon>Chordata</taxon>
        <taxon>Craniata</taxon>
        <taxon>Vertebrata</taxon>
        <taxon>Cyclostomata</taxon>
        <taxon>Hyperoartia</taxon>
        <taxon>Petromyzontiformes</taxon>
        <taxon>Petromyzontidae</taxon>
        <taxon>Petromyzon</taxon>
    </lineage>
</organism>
<feature type="transmembrane region" description="Helical" evidence="2">
    <location>
        <begin position="207"/>
        <end position="227"/>
    </location>
</feature>
<dbReference type="HOGENOM" id="CLU_007536_1_0_1"/>
<accession>S4RP51</accession>
<dbReference type="Ensembl" id="ENSPMAT00000007018.1">
    <property type="protein sequence ID" value="ENSPMAP00000006987.1"/>
    <property type="gene ID" value="ENSPMAG00000006340.1"/>
</dbReference>
<proteinExistence type="inferred from homology"/>
<dbReference type="OMA" id="RTHIFEY"/>
<evidence type="ECO:0000256" key="2">
    <source>
        <dbReference type="SAM" id="Phobius"/>
    </source>
</evidence>
<feature type="transmembrane region" description="Helical" evidence="2">
    <location>
        <begin position="247"/>
        <end position="269"/>
    </location>
</feature>
<comment type="similarity">
    <text evidence="1">Belongs to the peptidase M28 family.</text>
</comment>
<keyword evidence="2" id="KW-0812">Transmembrane</keyword>
<feature type="transmembrane region" description="Helical" evidence="2">
    <location>
        <begin position="76"/>
        <end position="100"/>
    </location>
</feature>
<dbReference type="Pfam" id="PF22248">
    <property type="entry name" value="ERMP1_C"/>
    <property type="match status" value="1"/>
</dbReference>
<dbReference type="STRING" id="7757.ENSPMAP00000006987"/>
<evidence type="ECO:0000313" key="5">
    <source>
        <dbReference type="Ensembl" id="ENSPMAP00000006987.1"/>
    </source>
</evidence>